<organism evidence="1 2">
    <name type="scientific">Camellia sinensis</name>
    <name type="common">Tea plant</name>
    <name type="synonym">Thea sinensis</name>
    <dbReference type="NCBI Taxonomy" id="4442"/>
    <lineage>
        <taxon>Eukaryota</taxon>
        <taxon>Viridiplantae</taxon>
        <taxon>Streptophyta</taxon>
        <taxon>Embryophyta</taxon>
        <taxon>Tracheophyta</taxon>
        <taxon>Spermatophyta</taxon>
        <taxon>Magnoliopsida</taxon>
        <taxon>eudicotyledons</taxon>
        <taxon>Gunneridae</taxon>
        <taxon>Pentapetalae</taxon>
        <taxon>asterids</taxon>
        <taxon>Ericales</taxon>
        <taxon>Theaceae</taxon>
        <taxon>Camellia</taxon>
    </lineage>
</organism>
<sequence>MLPHKAQTPLAWRRMASPSTSATITLFQQAPVIWFHLVDWLRCCHYGGDMRSSLNSNSFIGPIPPSIGNLSDLYWLDLADNKLSGATPGLDMLVNTKHLFFLLHTVILERISSLVKFHLNSSVQSVRENM</sequence>
<keyword evidence="2" id="KW-1185">Reference proteome</keyword>
<dbReference type="EMBL" id="JACBKZ010000004">
    <property type="protein sequence ID" value="KAF5952086.1"/>
    <property type="molecule type" value="Genomic_DNA"/>
</dbReference>
<dbReference type="Proteomes" id="UP000593564">
    <property type="component" value="Unassembled WGS sequence"/>
</dbReference>
<name>A0A7J7HJJ2_CAMSI</name>
<proteinExistence type="predicted"/>
<protein>
    <recommendedName>
        <fullName evidence="3">Leucine-rich repeat-containing N-terminal plant-type domain-containing protein</fullName>
    </recommendedName>
</protein>
<dbReference type="Gene3D" id="3.80.10.10">
    <property type="entry name" value="Ribonuclease Inhibitor"/>
    <property type="match status" value="1"/>
</dbReference>
<dbReference type="SUPFAM" id="SSF52058">
    <property type="entry name" value="L domain-like"/>
    <property type="match status" value="1"/>
</dbReference>
<reference evidence="1 2" key="2">
    <citation type="submission" date="2020-07" db="EMBL/GenBank/DDBJ databases">
        <title>Genome assembly of wild tea tree DASZ reveals pedigree and selection history of tea varieties.</title>
        <authorList>
            <person name="Zhang W."/>
        </authorList>
    </citation>
    <scope>NUCLEOTIDE SEQUENCE [LARGE SCALE GENOMIC DNA]</scope>
    <source>
        <strain evidence="2">cv. G240</strain>
        <tissue evidence="1">Leaf</tissue>
    </source>
</reference>
<accession>A0A7J7HJJ2</accession>
<gene>
    <name evidence="1" type="ORF">HYC85_010030</name>
</gene>
<reference evidence="2" key="1">
    <citation type="journal article" date="2020" name="Nat. Commun.">
        <title>Genome assembly of wild tea tree DASZ reveals pedigree and selection history of tea varieties.</title>
        <authorList>
            <person name="Zhang W."/>
            <person name="Zhang Y."/>
            <person name="Qiu H."/>
            <person name="Guo Y."/>
            <person name="Wan H."/>
            <person name="Zhang X."/>
            <person name="Scossa F."/>
            <person name="Alseekh S."/>
            <person name="Zhang Q."/>
            <person name="Wang P."/>
            <person name="Xu L."/>
            <person name="Schmidt M.H."/>
            <person name="Jia X."/>
            <person name="Li D."/>
            <person name="Zhu A."/>
            <person name="Guo F."/>
            <person name="Chen W."/>
            <person name="Ni D."/>
            <person name="Usadel B."/>
            <person name="Fernie A.R."/>
            <person name="Wen W."/>
        </authorList>
    </citation>
    <scope>NUCLEOTIDE SEQUENCE [LARGE SCALE GENOMIC DNA]</scope>
    <source>
        <strain evidence="2">cv. G240</strain>
    </source>
</reference>
<evidence type="ECO:0000313" key="1">
    <source>
        <dbReference type="EMBL" id="KAF5952086.1"/>
    </source>
</evidence>
<dbReference type="InterPro" id="IPR032675">
    <property type="entry name" value="LRR_dom_sf"/>
</dbReference>
<evidence type="ECO:0000313" key="2">
    <source>
        <dbReference type="Proteomes" id="UP000593564"/>
    </source>
</evidence>
<comment type="caution">
    <text evidence="1">The sequence shown here is derived from an EMBL/GenBank/DDBJ whole genome shotgun (WGS) entry which is preliminary data.</text>
</comment>
<evidence type="ECO:0008006" key="3">
    <source>
        <dbReference type="Google" id="ProtNLM"/>
    </source>
</evidence>
<dbReference type="AlphaFoldDB" id="A0A7J7HJJ2"/>